<gene>
    <name evidence="1" type="ORF">ALEPTO_LOCUS13446</name>
</gene>
<organism evidence="1 2">
    <name type="scientific">Ambispora leptoticha</name>
    <dbReference type="NCBI Taxonomy" id="144679"/>
    <lineage>
        <taxon>Eukaryota</taxon>
        <taxon>Fungi</taxon>
        <taxon>Fungi incertae sedis</taxon>
        <taxon>Mucoromycota</taxon>
        <taxon>Glomeromycotina</taxon>
        <taxon>Glomeromycetes</taxon>
        <taxon>Archaeosporales</taxon>
        <taxon>Ambisporaceae</taxon>
        <taxon>Ambispora</taxon>
    </lineage>
</organism>
<dbReference type="Proteomes" id="UP000789508">
    <property type="component" value="Unassembled WGS sequence"/>
</dbReference>
<feature type="non-terminal residue" evidence="1">
    <location>
        <position position="163"/>
    </location>
</feature>
<dbReference type="EMBL" id="CAJVPS010043030">
    <property type="protein sequence ID" value="CAG8755102.1"/>
    <property type="molecule type" value="Genomic_DNA"/>
</dbReference>
<evidence type="ECO:0000313" key="2">
    <source>
        <dbReference type="Proteomes" id="UP000789508"/>
    </source>
</evidence>
<protein>
    <submittedName>
        <fullName evidence="1">7707_t:CDS:1</fullName>
    </submittedName>
</protein>
<evidence type="ECO:0000313" key="1">
    <source>
        <dbReference type="EMBL" id="CAG8755102.1"/>
    </source>
</evidence>
<dbReference type="AlphaFoldDB" id="A0A9N9IXJ2"/>
<comment type="caution">
    <text evidence="1">The sequence shown here is derived from an EMBL/GenBank/DDBJ whole genome shotgun (WGS) entry which is preliminary data.</text>
</comment>
<name>A0A9N9IXJ2_9GLOM</name>
<accession>A0A9N9IXJ2</accession>
<keyword evidence="2" id="KW-1185">Reference proteome</keyword>
<dbReference type="OrthoDB" id="10615517at2759"/>
<proteinExistence type="predicted"/>
<sequence length="163" mass="18317">DCCCDDYPIIRDDPSKVKRGGVEMPCCEPKPKQCCDCILDYCNFIPTRCDKHQRILGQIQFQQFKNCSIKATGYLIKAKACCENCDEVVSPPNLDFHVVDPTNYNNVQLDLDSIVTLGKTFSNWVFPVGRTLNGFNQFTCLVAIDTSSNENKDYILGTAPVIM</sequence>
<reference evidence="1" key="1">
    <citation type="submission" date="2021-06" db="EMBL/GenBank/DDBJ databases">
        <authorList>
            <person name="Kallberg Y."/>
            <person name="Tangrot J."/>
            <person name="Rosling A."/>
        </authorList>
    </citation>
    <scope>NUCLEOTIDE SEQUENCE</scope>
    <source>
        <strain evidence="1">FL130A</strain>
    </source>
</reference>
<feature type="non-terminal residue" evidence="1">
    <location>
        <position position="1"/>
    </location>
</feature>